<reference evidence="3 4" key="1">
    <citation type="submission" date="2022-11" db="EMBL/GenBank/DDBJ databases">
        <title>Minimal conservation of predation-associated metabolite biosynthetic gene clusters underscores biosynthetic potential of Myxococcota including descriptions for ten novel species: Archangium lansinium sp. nov., Myxococcus landrumus sp. nov., Nannocystis bai.</title>
        <authorList>
            <person name="Ahearne A."/>
            <person name="Stevens C."/>
            <person name="Dowd S."/>
        </authorList>
    </citation>
    <scope>NUCLEOTIDE SEQUENCE [LARGE SCALE GENOMIC DNA]</scope>
    <source>
        <strain evidence="3 4">NCELM</strain>
    </source>
</reference>
<gene>
    <name evidence="3" type="ORF">POL58_19235</name>
</gene>
<evidence type="ECO:0000313" key="3">
    <source>
        <dbReference type="EMBL" id="MDC0669897.1"/>
    </source>
</evidence>
<dbReference type="Proteomes" id="UP001217838">
    <property type="component" value="Unassembled WGS sequence"/>
</dbReference>
<evidence type="ECO:0000256" key="2">
    <source>
        <dbReference type="SAM" id="SignalP"/>
    </source>
</evidence>
<keyword evidence="4" id="KW-1185">Reference proteome</keyword>
<feature type="signal peptide" evidence="2">
    <location>
        <begin position="1"/>
        <end position="28"/>
    </location>
</feature>
<dbReference type="EMBL" id="JAQNDN010000010">
    <property type="protein sequence ID" value="MDC0669897.1"/>
    <property type="molecule type" value="Genomic_DNA"/>
</dbReference>
<organism evidence="3 4">
    <name type="scientific">Nannocystis radixulma</name>
    <dbReference type="NCBI Taxonomy" id="2995305"/>
    <lineage>
        <taxon>Bacteria</taxon>
        <taxon>Pseudomonadati</taxon>
        <taxon>Myxococcota</taxon>
        <taxon>Polyangia</taxon>
        <taxon>Nannocystales</taxon>
        <taxon>Nannocystaceae</taxon>
        <taxon>Nannocystis</taxon>
    </lineage>
</organism>
<feature type="chain" id="PRO_5046980318" evidence="2">
    <location>
        <begin position="29"/>
        <end position="144"/>
    </location>
</feature>
<name>A0ABT5B705_9BACT</name>
<feature type="region of interest" description="Disordered" evidence="1">
    <location>
        <begin position="124"/>
        <end position="144"/>
    </location>
</feature>
<evidence type="ECO:0000313" key="4">
    <source>
        <dbReference type="Proteomes" id="UP001217838"/>
    </source>
</evidence>
<proteinExistence type="predicted"/>
<protein>
    <submittedName>
        <fullName evidence="3">Uncharacterized protein</fullName>
    </submittedName>
</protein>
<dbReference type="RefSeq" id="WP_271999698.1">
    <property type="nucleotide sequence ID" value="NZ_JAQNDN010000010.1"/>
</dbReference>
<sequence length="144" mass="15489">MSIITRIRTLTLTALAAAIVVAPGCDDAATYEALGVTVEDLETMSAEELDALDAEMEIGEFDLTTERFVTHQPPHERPEGMKELRIPIVFTHTQELGAGEGLTIRPRPTHDGEVPAAATDVLAAEPDEPPPCDTHGEDVEFAAE</sequence>
<evidence type="ECO:0000256" key="1">
    <source>
        <dbReference type="SAM" id="MobiDB-lite"/>
    </source>
</evidence>
<comment type="caution">
    <text evidence="3">The sequence shown here is derived from an EMBL/GenBank/DDBJ whole genome shotgun (WGS) entry which is preliminary data.</text>
</comment>
<accession>A0ABT5B705</accession>
<keyword evidence="2" id="KW-0732">Signal</keyword>